<dbReference type="Proteomes" id="UP000199008">
    <property type="component" value="Unassembled WGS sequence"/>
</dbReference>
<comment type="subcellular location">
    <subcellularLocation>
        <location evidence="1">Cell envelope</location>
    </subcellularLocation>
</comment>
<dbReference type="PANTHER" id="PTHR30532">
    <property type="entry name" value="IRON III DICITRATE-BINDING PERIPLASMIC PROTEIN"/>
    <property type="match status" value="1"/>
</dbReference>
<dbReference type="OrthoDB" id="2241086at2"/>
<dbReference type="GO" id="GO:1901678">
    <property type="term" value="P:iron coordination entity transport"/>
    <property type="evidence" value="ECO:0007669"/>
    <property type="project" value="UniProtKB-ARBA"/>
</dbReference>
<dbReference type="EMBL" id="FNFY01000016">
    <property type="protein sequence ID" value="SDK97364.1"/>
    <property type="molecule type" value="Genomic_DNA"/>
</dbReference>
<organism evidence="7 8">
    <name type="scientific">Lacicoccus qingdaonensis</name>
    <dbReference type="NCBI Taxonomy" id="576118"/>
    <lineage>
        <taxon>Bacteria</taxon>
        <taxon>Bacillati</taxon>
        <taxon>Bacillota</taxon>
        <taxon>Bacilli</taxon>
        <taxon>Bacillales</taxon>
        <taxon>Salinicoccaceae</taxon>
        <taxon>Lacicoccus</taxon>
    </lineage>
</organism>
<accession>A0A1G9G9G2</accession>
<dbReference type="AlphaFoldDB" id="A0A1G9G9G2"/>
<dbReference type="RefSeq" id="WP_092986782.1">
    <property type="nucleotide sequence ID" value="NZ_FNFY01000016.1"/>
</dbReference>
<sequence length="299" mass="33461">MNKISAFVLVSIMAIFTASCSSTETDSGSQEDTFTYESELGPVEVPEDPERIVALTNGPNIHALDVDMVGVDQYTKDNPLFSDELEDVATVSETDAESVMAQNPDLIIAGSHMENIEDLEKIAPTVVFTWGEMDYLEQHIEIGKLVGKEDEAEEWAEDFDERAGAIGEEVKEIHGENVSVTTYETADDTFYIYGDDWARGTEILYQAMDLNMPENVEESVSDEGYHAISQETLGEYAGDFIVLSRYSTDEMNFKETDVWQTIPAVQDDRVIEIDLEASTYSDPITLEYLLEIYEEGLTQ</sequence>
<dbReference type="InterPro" id="IPR002491">
    <property type="entry name" value="ABC_transptr_periplasmic_BD"/>
</dbReference>
<keyword evidence="3" id="KW-0813">Transport</keyword>
<dbReference type="STRING" id="576118.SAMN05216216_1169"/>
<dbReference type="PANTHER" id="PTHR30532:SF26">
    <property type="entry name" value="IRON(3+)-HYDROXAMATE-BINDING PROTEIN FHUD"/>
    <property type="match status" value="1"/>
</dbReference>
<feature type="chain" id="PRO_5039471179" evidence="5">
    <location>
        <begin position="21"/>
        <end position="299"/>
    </location>
</feature>
<evidence type="ECO:0000256" key="3">
    <source>
        <dbReference type="ARBA" id="ARBA00022448"/>
    </source>
</evidence>
<evidence type="ECO:0000313" key="8">
    <source>
        <dbReference type="Proteomes" id="UP000199008"/>
    </source>
</evidence>
<name>A0A1G9G9G2_9BACL</name>
<dbReference type="InterPro" id="IPR051313">
    <property type="entry name" value="Bact_iron-sidero_bind"/>
</dbReference>
<feature type="domain" description="Fe/B12 periplasmic-binding" evidence="6">
    <location>
        <begin position="51"/>
        <end position="299"/>
    </location>
</feature>
<keyword evidence="4 5" id="KW-0732">Signal</keyword>
<dbReference type="Pfam" id="PF01497">
    <property type="entry name" value="Peripla_BP_2"/>
    <property type="match status" value="1"/>
</dbReference>
<comment type="similarity">
    <text evidence="2">Belongs to the bacterial solute-binding protein 8 family.</text>
</comment>
<evidence type="ECO:0000256" key="5">
    <source>
        <dbReference type="SAM" id="SignalP"/>
    </source>
</evidence>
<reference evidence="8" key="1">
    <citation type="submission" date="2016-10" db="EMBL/GenBank/DDBJ databases">
        <authorList>
            <person name="Varghese N."/>
            <person name="Submissions S."/>
        </authorList>
    </citation>
    <scope>NUCLEOTIDE SEQUENCE [LARGE SCALE GENOMIC DNA]</scope>
    <source>
        <strain evidence="8">CGMCC 1.8895</strain>
    </source>
</reference>
<dbReference type="PROSITE" id="PS50983">
    <property type="entry name" value="FE_B12_PBP"/>
    <property type="match status" value="1"/>
</dbReference>
<dbReference type="Gene3D" id="3.40.50.1980">
    <property type="entry name" value="Nitrogenase molybdenum iron protein domain"/>
    <property type="match status" value="2"/>
</dbReference>
<protein>
    <submittedName>
        <fullName evidence="7">Iron complex transport system substrate-binding protein</fullName>
    </submittedName>
</protein>
<dbReference type="PROSITE" id="PS51257">
    <property type="entry name" value="PROKAR_LIPOPROTEIN"/>
    <property type="match status" value="1"/>
</dbReference>
<proteinExistence type="inferred from homology"/>
<evidence type="ECO:0000259" key="6">
    <source>
        <dbReference type="PROSITE" id="PS50983"/>
    </source>
</evidence>
<evidence type="ECO:0000256" key="4">
    <source>
        <dbReference type="ARBA" id="ARBA00022729"/>
    </source>
</evidence>
<gene>
    <name evidence="7" type="ORF">SAMN05216216_1169</name>
</gene>
<keyword evidence="8" id="KW-1185">Reference proteome</keyword>
<evidence type="ECO:0000256" key="1">
    <source>
        <dbReference type="ARBA" id="ARBA00004196"/>
    </source>
</evidence>
<dbReference type="GO" id="GO:0030288">
    <property type="term" value="C:outer membrane-bounded periplasmic space"/>
    <property type="evidence" value="ECO:0007669"/>
    <property type="project" value="TreeGrafter"/>
</dbReference>
<evidence type="ECO:0000256" key="2">
    <source>
        <dbReference type="ARBA" id="ARBA00008814"/>
    </source>
</evidence>
<evidence type="ECO:0000313" key="7">
    <source>
        <dbReference type="EMBL" id="SDK97364.1"/>
    </source>
</evidence>
<dbReference type="SUPFAM" id="SSF53807">
    <property type="entry name" value="Helical backbone' metal receptor"/>
    <property type="match status" value="1"/>
</dbReference>
<feature type="signal peptide" evidence="5">
    <location>
        <begin position="1"/>
        <end position="20"/>
    </location>
</feature>